<dbReference type="InterPro" id="IPR038765">
    <property type="entry name" value="Papain-like_cys_pep_sf"/>
</dbReference>
<dbReference type="OrthoDB" id="1205067at2"/>
<protein>
    <submittedName>
        <fullName evidence="2">Predicted chitinase</fullName>
    </submittedName>
</protein>
<reference evidence="3" key="1">
    <citation type="submission" date="2016-10" db="EMBL/GenBank/DDBJ databases">
        <authorList>
            <person name="Varghese N."/>
            <person name="Submissions S."/>
        </authorList>
    </citation>
    <scope>NUCLEOTIDE SEQUENCE [LARGE SCALE GENOMIC DNA]</scope>
    <source>
        <strain evidence="3">DSM 19684</strain>
    </source>
</reference>
<dbReference type="STRING" id="454006.SAMN05421825_3753"/>
<evidence type="ECO:0000313" key="2">
    <source>
        <dbReference type="EMBL" id="SDG64662.1"/>
    </source>
</evidence>
<dbReference type="InterPro" id="IPR008044">
    <property type="entry name" value="Phage_lysin"/>
</dbReference>
<dbReference type="Gene3D" id="3.90.1720.10">
    <property type="entry name" value="endopeptidase domain like (from Nostoc punctiforme)"/>
    <property type="match status" value="1"/>
</dbReference>
<dbReference type="Gene3D" id="1.10.530.10">
    <property type="match status" value="1"/>
</dbReference>
<proteinExistence type="predicted"/>
<name>A0A1G7VY25_9FLAO</name>
<keyword evidence="3" id="KW-1185">Reference proteome</keyword>
<dbReference type="SUPFAM" id="SSF54001">
    <property type="entry name" value="Cysteine proteinases"/>
    <property type="match status" value="1"/>
</dbReference>
<dbReference type="EMBL" id="FNBH01000006">
    <property type="protein sequence ID" value="SDG64662.1"/>
    <property type="molecule type" value="Genomic_DNA"/>
</dbReference>
<dbReference type="SUPFAM" id="SSF53955">
    <property type="entry name" value="Lysozyme-like"/>
    <property type="match status" value="1"/>
</dbReference>
<dbReference type="Pfam" id="PF05382">
    <property type="entry name" value="Amidase_5"/>
    <property type="match status" value="1"/>
</dbReference>
<evidence type="ECO:0000259" key="1">
    <source>
        <dbReference type="Pfam" id="PF05382"/>
    </source>
</evidence>
<organism evidence="2 3">
    <name type="scientific">Epilithonimonas hungarica</name>
    <dbReference type="NCBI Taxonomy" id="454006"/>
    <lineage>
        <taxon>Bacteria</taxon>
        <taxon>Pseudomonadati</taxon>
        <taxon>Bacteroidota</taxon>
        <taxon>Flavobacteriia</taxon>
        <taxon>Flavobacteriales</taxon>
        <taxon>Weeksellaceae</taxon>
        <taxon>Chryseobacterium group</taxon>
        <taxon>Epilithonimonas</taxon>
    </lineage>
</organism>
<sequence>MAKKGYIIVEGAKAFCSSAQVIKNKGTAVPIKVTSQKKKLGKNKYFAQEKPIATYLDDKAENFNNGQGFVMCQDPKNTSTGYSPCKAKCSIKYKDYYENVEFNKSMKVLLDVSTGTCPGYGVPGTIQFATTGQSNNASQIDVKEADEFSVANASPQWETKDLADKTKVSVSSISMISPIPITELKDTYYYIQQANNSWSPFSNFNILTPKLTLKANFKGEVTKIIWTLFKGEGVKDKVKTFIGLGATFNQDLDKVFQNLEEGKYKIEAYGGKPGDAKCTLDIEVVKDFVKKITIPASSIINIPVPVSLERKVGSPLEQGRILNKSIQTSVIPSAYWRIKEGNNILHNTFAGTTSPNIVSVISSPSGILVTFKNKGKYIIEAFTNPNETKPETATIEIKSTLGIETIDHGSSLLRYNDNFSVWVKGFNAIYIPDGAFKTVNWYLKKEGTGRLRALENSASFKALKINKRIDEFLFRDAGLINGNYFGKYSIEAYANPLGAGKEPQFSGGDCFNFEVIRNSIDQLAIPATTVPQGTKVKYTATARISPLVSGETIRVEVPQGVTNNGDGTLTFTELGEFTISAHMEGQHTDPKVTETKIKVAHPKLKRALWAYGTGIKRTETGYEEETYGFLEIDGLQNQALKVKIWVKGQEDGFYQEPAKYMLEEKPVTLNSEGKASFQITTNATYKEKIEKAIPKTADNPNPQYRLVFTIEPQIASTGDIIFPSNLSIEGTKSVTIQRGTTLLEVLEPNEELTLTTEQKIVSIIFSTEDGKDIQRTQTFYGKTHKLWVHTVNMQEETLKVDVFKEVPKEGMNEVNHIIYTHESKQSYNEEKVGKDGLLEVSFTAKEEWKTPPKNFDYYIAQVSRQLKDPADPNKKIWKADKIQVTINDTLPADLVRTEDMEKLGIKAYKQDGTPFTQAEMLELRKQFIFYQQGCLKVSQLTTPEAIENDVVPVVVEMAEAKTEGGECQRCRTKITLPELQQVFFNGSKSLMEKCLPYINEYFEKFQINTCKRKAHFFAQVRTETDLVTLTESLNYKYETLLNSDLSYYSGNVERCRRDAHNDRAIGINAYGNKNGNRVGTEDGYVFRGRGFIMITGRNNYEGFQKFYNKHREELGLPKEKFVALDGNYLEEHPEKLAEEKYAVLSGIGFWIDKNLNEIVTAGTDELKVINDLVDNINSKTKSRDKRRGSYQGGKYTYKNKEYTYEIGTKKIFKVDECGKNDTVTSLSLENSDLKIKEGIEWLLTKAISQDDVANGVVYKVPYENDQNRTLANGENTMDCSELICRYLAKIEWCSKGWAAGTAVLYDYAQDSASYLVKHDNLSYKPQIGDIFIWKNLSGGMGHTGVIIDYDEENDVVSTIEAISSTEKPIGLDKSIRMRGVTKLKWKRLSSHLLSHALTKKNKSGGTDSLTSCRFYTPMLHYSKVDKLMKWTSSSAYKIDIIKR</sequence>
<evidence type="ECO:0000313" key="3">
    <source>
        <dbReference type="Proteomes" id="UP000199203"/>
    </source>
</evidence>
<gene>
    <name evidence="2" type="ORF">SAMN05421825_3753</name>
</gene>
<dbReference type="InterPro" id="IPR025460">
    <property type="entry name" value="DUF4280"/>
</dbReference>
<dbReference type="InterPro" id="IPR023346">
    <property type="entry name" value="Lysozyme-like_dom_sf"/>
</dbReference>
<feature type="domain" description="Bacteriophage lysin" evidence="1">
    <location>
        <begin position="1271"/>
        <end position="1350"/>
    </location>
</feature>
<dbReference type="RefSeq" id="WP_089875200.1">
    <property type="nucleotide sequence ID" value="NZ_FNBH01000006.1"/>
</dbReference>
<dbReference type="Proteomes" id="UP000199203">
    <property type="component" value="Unassembled WGS sequence"/>
</dbReference>
<accession>A0A1G7VY25</accession>
<dbReference type="Pfam" id="PF14107">
    <property type="entry name" value="DUF4280"/>
    <property type="match status" value="1"/>
</dbReference>